<dbReference type="EMBL" id="PESE01000001">
    <property type="protein sequence ID" value="PYD39877.1"/>
    <property type="molecule type" value="Genomic_DNA"/>
</dbReference>
<feature type="signal peptide" evidence="2">
    <location>
        <begin position="1"/>
        <end position="31"/>
    </location>
</feature>
<dbReference type="InterPro" id="IPR009700">
    <property type="entry name" value="DUF1283"/>
</dbReference>
<dbReference type="OrthoDB" id="6455281at2"/>
<evidence type="ECO:0000313" key="4">
    <source>
        <dbReference type="EMBL" id="PYD39877.1"/>
    </source>
</evidence>
<dbReference type="Pfam" id="PF06932">
    <property type="entry name" value="DUF1283"/>
    <property type="match status" value="1"/>
</dbReference>
<evidence type="ECO:0000313" key="7">
    <source>
        <dbReference type="Proteomes" id="UP000594967"/>
    </source>
</evidence>
<gene>
    <name evidence="4" type="ORF">CT690_00915</name>
    <name evidence="5" type="ORF">I6G64_00770</name>
</gene>
<feature type="compositionally biased region" description="Basic and acidic residues" evidence="3">
    <location>
        <begin position="57"/>
        <end position="68"/>
    </location>
</feature>
<evidence type="ECO:0000313" key="5">
    <source>
        <dbReference type="EMBL" id="QPS21004.1"/>
    </source>
</evidence>
<evidence type="ECO:0000256" key="2">
    <source>
        <dbReference type="HAMAP-Rule" id="MF_01581"/>
    </source>
</evidence>
<protein>
    <recommendedName>
        <fullName evidence="2">UPF0482 protein CT690_00915</fullName>
    </recommendedName>
</protein>
<dbReference type="Proteomes" id="UP000248196">
    <property type="component" value="Unassembled WGS sequence"/>
</dbReference>
<feature type="chain" id="PRO_5041492506" description="UPF0482 protein CT690_00915" evidence="2">
    <location>
        <begin position="32"/>
        <end position="122"/>
    </location>
</feature>
<dbReference type="Proteomes" id="UP000594967">
    <property type="component" value="Chromosome"/>
</dbReference>
<sequence precursor="true">MKTLSTQRLLRGMLPVAMLMLMGAWQAPALAATCTQGSTCVTVDGSNSGAMSTEAARQSKEQFNDTKSLRHKVNTRVEKEFDKVDKAIDNEDRCDDSLNVNAYWEPNTRKCLDRQTGRQINP</sequence>
<name>A0A318PK40_SERPL</name>
<dbReference type="RefSeq" id="WP_004944024.1">
    <property type="nucleotide sequence ID" value="NZ_CAMKNT010000002.1"/>
</dbReference>
<dbReference type="EMBL" id="CP065673">
    <property type="protein sequence ID" value="QPS21004.1"/>
    <property type="molecule type" value="Genomic_DNA"/>
</dbReference>
<comment type="similarity">
    <text evidence="2">Belongs to the UPF0482 family.</text>
</comment>
<evidence type="ECO:0000256" key="1">
    <source>
        <dbReference type="ARBA" id="ARBA00022729"/>
    </source>
</evidence>
<dbReference type="HAMAP" id="MF_01581">
    <property type="entry name" value="UPF0482"/>
    <property type="match status" value="1"/>
</dbReference>
<dbReference type="AlphaFoldDB" id="A0A318PK40"/>
<evidence type="ECO:0000256" key="3">
    <source>
        <dbReference type="SAM" id="MobiDB-lite"/>
    </source>
</evidence>
<proteinExistence type="inferred from homology"/>
<dbReference type="NCBIfam" id="NF010180">
    <property type="entry name" value="PRK13659.1"/>
    <property type="match status" value="1"/>
</dbReference>
<keyword evidence="1 2" id="KW-0732">Signal</keyword>
<reference evidence="5 7" key="2">
    <citation type="submission" date="2020-12" db="EMBL/GenBank/DDBJ databases">
        <title>FDA dAtabase for Regulatory Grade micrObial Sequences (FDA-ARGOS): Supporting development and validation of Infectious Disease Dx tests.</title>
        <authorList>
            <person name="Sproer C."/>
            <person name="Gronow S."/>
            <person name="Severitt S."/>
            <person name="Schroder I."/>
            <person name="Tallon L."/>
            <person name="Sadzewicz L."/>
            <person name="Zhao X."/>
            <person name="Boylan J."/>
            <person name="Ott S."/>
            <person name="Bowen H."/>
            <person name="Vavikolanu K."/>
            <person name="Mehta A."/>
            <person name="Aluvathingal J."/>
            <person name="Nadendla S."/>
            <person name="Lowell S."/>
            <person name="Myers T."/>
            <person name="Yan Y."/>
            <person name="Sichtig H."/>
        </authorList>
    </citation>
    <scope>NUCLEOTIDE SEQUENCE [LARGE SCALE GENOMIC DNA]</scope>
    <source>
        <strain evidence="5 7">FDAARGOS_907</strain>
    </source>
</reference>
<reference evidence="4 6" key="1">
    <citation type="submission" date="2017-11" db="EMBL/GenBank/DDBJ databases">
        <title>Genome sequence of the oocydin A producing rhizobacterium Serratia plymuthica 4Rx5.</title>
        <authorList>
            <person name="Matilla M.A."/>
            <person name="Udaondo Z."/>
            <person name="Salmond G.P.C."/>
        </authorList>
    </citation>
    <scope>NUCLEOTIDE SEQUENCE [LARGE SCALE GENOMIC DNA]</scope>
    <source>
        <strain evidence="4 6">4Rx5</strain>
    </source>
</reference>
<keyword evidence="7" id="KW-1185">Reference proteome</keyword>
<organism evidence="4 6">
    <name type="scientific">Serratia plymuthica</name>
    <dbReference type="NCBI Taxonomy" id="82996"/>
    <lineage>
        <taxon>Bacteria</taxon>
        <taxon>Pseudomonadati</taxon>
        <taxon>Pseudomonadota</taxon>
        <taxon>Gammaproteobacteria</taxon>
        <taxon>Enterobacterales</taxon>
        <taxon>Yersiniaceae</taxon>
        <taxon>Serratia</taxon>
    </lineage>
</organism>
<feature type="region of interest" description="Disordered" evidence="3">
    <location>
        <begin position="47"/>
        <end position="70"/>
    </location>
</feature>
<evidence type="ECO:0000313" key="6">
    <source>
        <dbReference type="Proteomes" id="UP000248196"/>
    </source>
</evidence>
<accession>A0A318PK40</accession>